<name>A0A9D4B903_DREPO</name>
<dbReference type="InterPro" id="IPR006966">
    <property type="entry name" value="Peroxin-3"/>
</dbReference>
<dbReference type="GO" id="GO:0045046">
    <property type="term" value="P:protein import into peroxisome membrane"/>
    <property type="evidence" value="ECO:0007669"/>
    <property type="project" value="TreeGrafter"/>
</dbReference>
<dbReference type="Pfam" id="PF04882">
    <property type="entry name" value="Peroxin-3"/>
    <property type="match status" value="2"/>
</dbReference>
<evidence type="ECO:0000256" key="1">
    <source>
        <dbReference type="ARBA" id="ARBA00011494"/>
    </source>
</evidence>
<protein>
    <recommendedName>
        <fullName evidence="2">Peroxisomal biogenesis factor 3</fullName>
    </recommendedName>
    <alternativeName>
        <fullName evidence="5">Peroxisomal assembly protein PEX3</fullName>
    </alternativeName>
</protein>
<dbReference type="PANTHER" id="PTHR28080:SF1">
    <property type="entry name" value="PEROXISOMAL BIOGENESIS FACTOR 3"/>
    <property type="match status" value="1"/>
</dbReference>
<evidence type="ECO:0000256" key="2">
    <source>
        <dbReference type="ARBA" id="ARBA00014294"/>
    </source>
</evidence>
<dbReference type="PANTHER" id="PTHR28080">
    <property type="entry name" value="PEROXISOMAL BIOGENESIS FACTOR 3"/>
    <property type="match status" value="1"/>
</dbReference>
<accession>A0A9D4B903</accession>
<evidence type="ECO:0000256" key="4">
    <source>
        <dbReference type="ARBA" id="ARBA00025338"/>
    </source>
</evidence>
<evidence type="ECO:0000256" key="3">
    <source>
        <dbReference type="ARBA" id="ARBA00022593"/>
    </source>
</evidence>
<comment type="subunit">
    <text evidence="1">Interacts with PEX19.</text>
</comment>
<keyword evidence="3" id="KW-0962">Peroxisome biogenesis</keyword>
<dbReference type="GO" id="GO:0005778">
    <property type="term" value="C:peroxisomal membrane"/>
    <property type="evidence" value="ECO:0007669"/>
    <property type="project" value="InterPro"/>
</dbReference>
<reference evidence="6" key="1">
    <citation type="journal article" date="2019" name="bioRxiv">
        <title>The Genome of the Zebra Mussel, Dreissena polymorpha: A Resource for Invasive Species Research.</title>
        <authorList>
            <person name="McCartney M.A."/>
            <person name="Auch B."/>
            <person name="Kono T."/>
            <person name="Mallez S."/>
            <person name="Zhang Y."/>
            <person name="Obille A."/>
            <person name="Becker A."/>
            <person name="Abrahante J.E."/>
            <person name="Garbe J."/>
            <person name="Badalamenti J.P."/>
            <person name="Herman A."/>
            <person name="Mangelson H."/>
            <person name="Liachko I."/>
            <person name="Sullivan S."/>
            <person name="Sone E.D."/>
            <person name="Koren S."/>
            <person name="Silverstein K.A.T."/>
            <person name="Beckman K.B."/>
            <person name="Gohl D.M."/>
        </authorList>
    </citation>
    <scope>NUCLEOTIDE SEQUENCE</scope>
    <source>
        <strain evidence="6">Duluth1</strain>
        <tissue evidence="6">Whole animal</tissue>
    </source>
</reference>
<evidence type="ECO:0000256" key="5">
    <source>
        <dbReference type="ARBA" id="ARBA00029630"/>
    </source>
</evidence>
<dbReference type="AlphaFoldDB" id="A0A9D4B903"/>
<dbReference type="GO" id="GO:0030674">
    <property type="term" value="F:protein-macromolecule adaptor activity"/>
    <property type="evidence" value="ECO:0007669"/>
    <property type="project" value="TreeGrafter"/>
</dbReference>
<evidence type="ECO:0000313" key="6">
    <source>
        <dbReference type="EMBL" id="KAH3693771.1"/>
    </source>
</evidence>
<evidence type="ECO:0000313" key="7">
    <source>
        <dbReference type="Proteomes" id="UP000828390"/>
    </source>
</evidence>
<reference evidence="6" key="2">
    <citation type="submission" date="2020-11" db="EMBL/GenBank/DDBJ databases">
        <authorList>
            <person name="McCartney M.A."/>
            <person name="Auch B."/>
            <person name="Kono T."/>
            <person name="Mallez S."/>
            <person name="Becker A."/>
            <person name="Gohl D.M."/>
            <person name="Silverstein K.A.T."/>
            <person name="Koren S."/>
            <person name="Bechman K.B."/>
            <person name="Herman A."/>
            <person name="Abrahante J.E."/>
            <person name="Garbe J."/>
        </authorList>
    </citation>
    <scope>NUCLEOTIDE SEQUENCE</scope>
    <source>
        <strain evidence="6">Duluth1</strain>
        <tissue evidence="6">Whole animal</tissue>
    </source>
</reference>
<gene>
    <name evidence="6" type="ORF">DPMN_081211</name>
</gene>
<organism evidence="6 7">
    <name type="scientific">Dreissena polymorpha</name>
    <name type="common">Zebra mussel</name>
    <name type="synonym">Mytilus polymorpha</name>
    <dbReference type="NCBI Taxonomy" id="45954"/>
    <lineage>
        <taxon>Eukaryota</taxon>
        <taxon>Metazoa</taxon>
        <taxon>Spiralia</taxon>
        <taxon>Lophotrochozoa</taxon>
        <taxon>Mollusca</taxon>
        <taxon>Bivalvia</taxon>
        <taxon>Autobranchia</taxon>
        <taxon>Heteroconchia</taxon>
        <taxon>Euheterodonta</taxon>
        <taxon>Imparidentia</taxon>
        <taxon>Neoheterodontei</taxon>
        <taxon>Myida</taxon>
        <taxon>Dreissenoidea</taxon>
        <taxon>Dreissenidae</taxon>
        <taxon>Dreissena</taxon>
    </lineage>
</organism>
<comment type="function">
    <text evidence="4">Involved in peroxisome biosynthesis and integrity. Assembles membrane vesicles before the matrix proteins are translocated. As a docking factor for PEX19, is necessary for the import of peroxisomal membrane proteins in the peroxisomes.</text>
</comment>
<comment type="caution">
    <text evidence="6">The sequence shown here is derived from an EMBL/GenBank/DDBJ whole genome shotgun (WGS) entry which is preliminary data.</text>
</comment>
<dbReference type="EMBL" id="JAIWYP010000016">
    <property type="protein sequence ID" value="KAH3693771.1"/>
    <property type="molecule type" value="Genomic_DNA"/>
</dbReference>
<keyword evidence="7" id="KW-1185">Reference proteome</keyword>
<dbReference type="Proteomes" id="UP000828390">
    <property type="component" value="Unassembled WGS sequence"/>
</dbReference>
<sequence length="383" mass="43535">MSMAPFCADESPDTPGCIALSEQHKKKLIVTAVLLYGSRYVYRYISRQLKEFQDKEAAECLEQARRQHHFDSNQRTCNMTVLSLLPTLRDKLRELLNTEKISDELKSNPSNKLELWEDLKMCSFTRMITVVYACSLMCMMLRVQLNIIGGYMYADNVRQHKGLKANTMIQVAPTEVQERYIGLVRVFFDKGLEKLMLRVKDAVTKETQSVSLKEKLTLQNLEAMVKHVRARVENGHELGVHHPATLPLTQHLVCWNAVKQSSIEDGTYGKLLKETEDILESADFHCVLSLGLDRGFAKVQDYLAELFKSHHKTETSIVHLHEVTIPMAKLIPFVSSLLMKLGSDAPNPLVQELLLMEQSKTLAANIYEAFSSTDDVEDSQFSP</sequence>
<proteinExistence type="predicted"/>